<dbReference type="AlphaFoldDB" id="A0ABD7CYV3"/>
<feature type="region of interest" description="Disordered" evidence="1">
    <location>
        <begin position="177"/>
        <end position="222"/>
    </location>
</feature>
<dbReference type="Gene3D" id="2.130.10.130">
    <property type="entry name" value="Integrin alpha, N-terminal"/>
    <property type="match status" value="2"/>
</dbReference>
<sequence>MSGALRRGPGPRRRPWVRPGPVGAARGGCRGASIACRPGQAVYEPGQAVREPGQAVCEPGQAVRDRVHAASEPPHAACEPGHVRSAASGASWARTKPDTARPPNPGGLPAPGFRHPRPATPRPGPGGRRTTNDDEAPVRPSATRTEPPKAAIPGRRVPAALAAGCAALLLALTACSGPSSPATAPSPAPVSDGKNGDTPPRSRPEAGAAHLPVPPGEGSRVPYDFNGDGHRDLVLDDLVKAPGDARDEDAGIGVVYGTGDPERPLDPAVRQLLSARANAAKSGNTLPAAFDAEDACDLDRDGFTDLIVSTDPPYNGIGAPPVPLQILFGSPAGLTGTAVTVRIPQQARYGDTWPAHPVCGDFDGDGGADLAVTAGAGRITFLPGPFTRAGAPRGAALLPVPDGGPYLYAPEPEADADGDGHDDLVTAAHPHTPGRAGEGTLRLGSAKGPFRPAGAYAFAAEQLPTAPLRTTGATRTTLLSHGDHDGDRKPDTVVRTYRGERQDLVALHPAGTTGRPSVTFSTSVFLP</sequence>
<feature type="compositionally biased region" description="Low complexity" evidence="1">
    <location>
        <begin position="177"/>
        <end position="191"/>
    </location>
</feature>
<feature type="region of interest" description="Disordered" evidence="1">
    <location>
        <begin position="60"/>
        <end position="153"/>
    </location>
</feature>
<proteinExistence type="predicted"/>
<accession>A0ABD7CYV3</accession>
<dbReference type="Proteomes" id="UP000598054">
    <property type="component" value="Chromosome"/>
</dbReference>
<organism evidence="2 5">
    <name type="scientific">Streptomyces californicus</name>
    <dbReference type="NCBI Taxonomy" id="67351"/>
    <lineage>
        <taxon>Bacteria</taxon>
        <taxon>Bacillati</taxon>
        <taxon>Actinomycetota</taxon>
        <taxon>Actinomycetes</taxon>
        <taxon>Kitasatosporales</taxon>
        <taxon>Streptomycetaceae</taxon>
        <taxon>Streptomyces</taxon>
    </lineage>
</organism>
<dbReference type="EMBL" id="CP070245">
    <property type="protein sequence ID" value="QRV35714.1"/>
    <property type="molecule type" value="Genomic_DNA"/>
</dbReference>
<dbReference type="PANTHER" id="PTHR46580:SF2">
    <property type="entry name" value="MAM DOMAIN-CONTAINING PROTEIN"/>
    <property type="match status" value="1"/>
</dbReference>
<gene>
    <name evidence="3" type="ORF">I6J41_15615</name>
    <name evidence="2" type="ORF">I6J42_17905</name>
</gene>
<name>A0ABD7CYV3_9ACTN</name>
<dbReference type="InterPro" id="IPR028994">
    <property type="entry name" value="Integrin_alpha_N"/>
</dbReference>
<feature type="region of interest" description="Disordered" evidence="1">
    <location>
        <begin position="1"/>
        <end position="29"/>
    </location>
</feature>
<evidence type="ECO:0000313" key="3">
    <source>
        <dbReference type="EMBL" id="QRV42007.1"/>
    </source>
</evidence>
<dbReference type="Proteomes" id="UP000623926">
    <property type="component" value="Chromosome"/>
</dbReference>
<evidence type="ECO:0000313" key="2">
    <source>
        <dbReference type="EMBL" id="QRV35714.1"/>
    </source>
</evidence>
<dbReference type="PANTHER" id="PTHR46580">
    <property type="entry name" value="SENSOR KINASE-RELATED"/>
    <property type="match status" value="1"/>
</dbReference>
<evidence type="ECO:0000313" key="5">
    <source>
        <dbReference type="Proteomes" id="UP000623926"/>
    </source>
</evidence>
<evidence type="ECO:0000313" key="4">
    <source>
        <dbReference type="Proteomes" id="UP000598054"/>
    </source>
</evidence>
<dbReference type="EMBL" id="CP070249">
    <property type="protein sequence ID" value="QRV42007.1"/>
    <property type="molecule type" value="Genomic_DNA"/>
</dbReference>
<keyword evidence="4" id="KW-1185">Reference proteome</keyword>
<reference evidence="4 5" key="1">
    <citation type="submission" date="2021-02" db="EMBL/GenBank/DDBJ databases">
        <title>FDA dAtabase for Regulatory Grade micrObial Sequences (FDA-ARGOS): Supporting development and validation of Infectious Disease Dx tests.</title>
        <authorList>
            <person name="Sproer C."/>
            <person name="Gronow S."/>
            <person name="Severitt S."/>
            <person name="Schroder I."/>
            <person name="Tallon L."/>
            <person name="Sadzewicz L."/>
            <person name="Zhao X."/>
            <person name="Boylan J."/>
            <person name="Ott S."/>
            <person name="Bowen H."/>
            <person name="Vavikolanu K."/>
            <person name="Mehta A."/>
            <person name="Aluvathingal J."/>
            <person name="Nadendla S."/>
            <person name="Lowell S."/>
            <person name="Myers T."/>
            <person name="Yan Y."/>
            <person name="Sichtig H."/>
        </authorList>
    </citation>
    <scope>NUCLEOTIDE SEQUENCE [LARGE SCALE GENOMIC DNA]</scope>
    <source>
        <strain evidence="3 4">FDAARGOS_1211</strain>
        <strain evidence="2 5">FDAARGOS_1212</strain>
    </source>
</reference>
<evidence type="ECO:0000256" key="1">
    <source>
        <dbReference type="SAM" id="MobiDB-lite"/>
    </source>
</evidence>
<dbReference type="SUPFAM" id="SSF69318">
    <property type="entry name" value="Integrin alpha N-terminal domain"/>
    <property type="match status" value="1"/>
</dbReference>
<protein>
    <submittedName>
        <fullName evidence="2">VCBS repeat-containing protein</fullName>
    </submittedName>
</protein>